<sequence>MGRFGEDKVFLPLKSSFNQSKCIWLTVGIGGDDQVEKLFKEKYPNCQIFGVEASPDQYANFESYGTVIPYGVGVKNSNITLTLRSNDNYVEKIVEVLAFSDLLDNFVKSRLIHYMTIDIEGAEFDILEEILPFKILYNQNIAFCQIDAELHSNEIRIREILHKFNSNQSPYMPIVSKPFLNHQKVTWINIENEECKEAFNISKWV</sequence>
<dbReference type="Proteomes" id="UP000887579">
    <property type="component" value="Unplaced"/>
</dbReference>
<organism evidence="1 2">
    <name type="scientific">Panagrolaimus sp. ES5</name>
    <dbReference type="NCBI Taxonomy" id="591445"/>
    <lineage>
        <taxon>Eukaryota</taxon>
        <taxon>Metazoa</taxon>
        <taxon>Ecdysozoa</taxon>
        <taxon>Nematoda</taxon>
        <taxon>Chromadorea</taxon>
        <taxon>Rhabditida</taxon>
        <taxon>Tylenchina</taxon>
        <taxon>Panagrolaimomorpha</taxon>
        <taxon>Panagrolaimoidea</taxon>
        <taxon>Panagrolaimidae</taxon>
        <taxon>Panagrolaimus</taxon>
    </lineage>
</organism>
<dbReference type="WBParaSite" id="ES5_v2.g19898.t1">
    <property type="protein sequence ID" value="ES5_v2.g19898.t1"/>
    <property type="gene ID" value="ES5_v2.g19898"/>
</dbReference>
<evidence type="ECO:0000313" key="2">
    <source>
        <dbReference type="WBParaSite" id="ES5_v2.g19898.t1"/>
    </source>
</evidence>
<proteinExistence type="predicted"/>
<evidence type="ECO:0000313" key="1">
    <source>
        <dbReference type="Proteomes" id="UP000887579"/>
    </source>
</evidence>
<name>A0AC34FRE5_9BILA</name>
<accession>A0AC34FRE5</accession>
<protein>
    <submittedName>
        <fullName evidence="2">Methyltransferase FkbM domain-containing protein</fullName>
    </submittedName>
</protein>
<reference evidence="2" key="1">
    <citation type="submission" date="2022-11" db="UniProtKB">
        <authorList>
            <consortium name="WormBaseParasite"/>
        </authorList>
    </citation>
    <scope>IDENTIFICATION</scope>
</reference>